<reference evidence="3" key="1">
    <citation type="submission" date="2022-10" db="EMBL/GenBank/DDBJ databases">
        <title>Genome assembly of Pristionchus species.</title>
        <authorList>
            <person name="Yoshida K."/>
            <person name="Sommer R.J."/>
        </authorList>
    </citation>
    <scope>NUCLEOTIDE SEQUENCE [LARGE SCALE GENOMIC DNA]</scope>
    <source>
        <strain evidence="3">RS5460</strain>
    </source>
</reference>
<dbReference type="Proteomes" id="UP001328107">
    <property type="component" value="Unassembled WGS sequence"/>
</dbReference>
<gene>
    <name evidence="2" type="ORF">PMAYCL1PPCAC_17160</name>
</gene>
<evidence type="ECO:0000313" key="2">
    <source>
        <dbReference type="EMBL" id="GMR46965.1"/>
    </source>
</evidence>
<dbReference type="InterPro" id="IPR029058">
    <property type="entry name" value="AB_hydrolase_fold"/>
</dbReference>
<proteinExistence type="predicted"/>
<evidence type="ECO:0000313" key="3">
    <source>
        <dbReference type="Proteomes" id="UP001328107"/>
    </source>
</evidence>
<dbReference type="Pfam" id="PF04083">
    <property type="entry name" value="Abhydro_lipase"/>
    <property type="match status" value="1"/>
</dbReference>
<dbReference type="PANTHER" id="PTHR11005">
    <property type="entry name" value="LYSOSOMAL ACID LIPASE-RELATED"/>
    <property type="match status" value="1"/>
</dbReference>
<comment type="caution">
    <text evidence="2">The sequence shown here is derived from an EMBL/GenBank/DDBJ whole genome shotgun (WGS) entry which is preliminary data.</text>
</comment>
<sequence>MQIIANRGYPAEKHTVITPDGYILTLHRIPHGRNGAGGGRPILFLHGLVCSSFDFLSAPANRALSYSLADAGYDIWLGNNRGNIYSNAHVNYSNWDNRFWEFTWDEMSDFDVPTMIDYVLNTTAQPDLYVIGWSQVEVAI</sequence>
<accession>A0AAN5I063</accession>
<dbReference type="InterPro" id="IPR006693">
    <property type="entry name" value="AB_hydrolase_lipase"/>
</dbReference>
<evidence type="ECO:0000259" key="1">
    <source>
        <dbReference type="Pfam" id="PF04083"/>
    </source>
</evidence>
<organism evidence="2 3">
    <name type="scientific">Pristionchus mayeri</name>
    <dbReference type="NCBI Taxonomy" id="1317129"/>
    <lineage>
        <taxon>Eukaryota</taxon>
        <taxon>Metazoa</taxon>
        <taxon>Ecdysozoa</taxon>
        <taxon>Nematoda</taxon>
        <taxon>Chromadorea</taxon>
        <taxon>Rhabditida</taxon>
        <taxon>Rhabditina</taxon>
        <taxon>Diplogasteromorpha</taxon>
        <taxon>Diplogasteroidea</taxon>
        <taxon>Neodiplogasteridae</taxon>
        <taxon>Pristionchus</taxon>
    </lineage>
</organism>
<name>A0AAN5I063_9BILA</name>
<dbReference type="Gene3D" id="3.40.50.1820">
    <property type="entry name" value="alpha/beta hydrolase"/>
    <property type="match status" value="1"/>
</dbReference>
<dbReference type="AlphaFoldDB" id="A0AAN5I063"/>
<keyword evidence="3" id="KW-1185">Reference proteome</keyword>
<dbReference type="GO" id="GO:0006629">
    <property type="term" value="P:lipid metabolic process"/>
    <property type="evidence" value="ECO:0007669"/>
    <property type="project" value="InterPro"/>
</dbReference>
<protein>
    <recommendedName>
        <fullName evidence="1">Partial AB-hydrolase lipase domain-containing protein</fullName>
    </recommendedName>
</protein>
<dbReference type="SUPFAM" id="SSF53474">
    <property type="entry name" value="alpha/beta-Hydrolases"/>
    <property type="match status" value="1"/>
</dbReference>
<dbReference type="EMBL" id="BTRK01000004">
    <property type="protein sequence ID" value="GMR46965.1"/>
    <property type="molecule type" value="Genomic_DNA"/>
</dbReference>
<feature type="domain" description="Partial AB-hydrolase lipase" evidence="1">
    <location>
        <begin position="2"/>
        <end position="57"/>
    </location>
</feature>
<feature type="non-terminal residue" evidence="2">
    <location>
        <position position="140"/>
    </location>
</feature>